<dbReference type="Proteomes" id="UP000242367">
    <property type="component" value="Unassembled WGS sequence"/>
</dbReference>
<dbReference type="InterPro" id="IPR002641">
    <property type="entry name" value="PNPLA_dom"/>
</dbReference>
<reference evidence="4 5" key="1">
    <citation type="journal article" date="2017" name="Chemistry">
        <title>Isolation, Biosynthesis and Chemical Modifications of Rubterolones A-F: Rare Tropolone Alkaloids from Actinomadura sp. 5-2.</title>
        <authorList>
            <person name="Guo H."/>
            <person name="Benndorf R."/>
            <person name="Leichnitz D."/>
            <person name="Klassen J.L."/>
            <person name="Vollmers J."/>
            <person name="Gorls H."/>
            <person name="Steinacker M."/>
            <person name="Weigel C."/>
            <person name="Dahse H.M."/>
            <person name="Kaster A.K."/>
            <person name="de Beer Z.W."/>
            <person name="Poulsen M."/>
            <person name="Beemelmanns C."/>
        </authorList>
    </citation>
    <scope>NUCLEOTIDE SEQUENCE [LARGE SCALE GENOMIC DNA]</scope>
    <source>
        <strain evidence="4 5">5-2</strain>
    </source>
</reference>
<sequence>MARALVLGLGGLIRAPWQAGIIAGLRRAGTDLGAADVFVGTATGAIFAALLAACGDPADAVPDIAAEDQRLRAAGVIPEGYQKVLAVLSDTSVPPDERRRRLGRMAVDTRTSTGSGDVARLCGLASPDWPERRLRIPTVDVATGARVVFERGGDATLDQAVRASYAAPTLEPPVEIAGNRYMDGGLYSTTNADLAAGCDRVVVIAPLLELAFVPTLERELAALGPERVEVVAPDAATGELFALTTFDPDLPNSTFEAGLRQAAEQAPALAGAWDG</sequence>
<evidence type="ECO:0000313" key="5">
    <source>
        <dbReference type="Proteomes" id="UP000242367"/>
    </source>
</evidence>
<keyword evidence="5" id="KW-1185">Reference proteome</keyword>
<comment type="caution">
    <text evidence="2">Lacks conserved residue(s) required for the propagation of feature annotation.</text>
</comment>
<evidence type="ECO:0000313" key="4">
    <source>
        <dbReference type="EMBL" id="POM26516.1"/>
    </source>
</evidence>
<evidence type="ECO:0000259" key="3">
    <source>
        <dbReference type="PROSITE" id="PS51635"/>
    </source>
</evidence>
<feature type="short sequence motif" description="DGA/G" evidence="2">
    <location>
        <begin position="183"/>
        <end position="185"/>
    </location>
</feature>
<keyword evidence="1" id="KW-0443">Lipid metabolism</keyword>
<dbReference type="InterPro" id="IPR016035">
    <property type="entry name" value="Acyl_Trfase/lysoPLipase"/>
</dbReference>
<evidence type="ECO:0000256" key="2">
    <source>
        <dbReference type="PROSITE-ProRule" id="PRU01161"/>
    </source>
</evidence>
<feature type="domain" description="PNPLA" evidence="3">
    <location>
        <begin position="6"/>
        <end position="197"/>
    </location>
</feature>
<protein>
    <submittedName>
        <fullName evidence="4">Patatin-like phospholipase</fullName>
    </submittedName>
</protein>
<dbReference type="SUPFAM" id="SSF52151">
    <property type="entry name" value="FabD/lysophospholipase-like"/>
    <property type="match status" value="1"/>
</dbReference>
<dbReference type="GO" id="GO:0006629">
    <property type="term" value="P:lipid metabolic process"/>
    <property type="evidence" value="ECO:0007669"/>
    <property type="project" value="UniProtKB-KW"/>
</dbReference>
<gene>
    <name evidence="4" type="ORF">BTM25_09170</name>
</gene>
<dbReference type="AlphaFoldDB" id="A0A2P4UN92"/>
<dbReference type="RefSeq" id="WP_103561473.1">
    <property type="nucleotide sequence ID" value="NZ_MTBP01000001.1"/>
</dbReference>
<dbReference type="EMBL" id="MTBP01000001">
    <property type="protein sequence ID" value="POM26516.1"/>
    <property type="molecule type" value="Genomic_DNA"/>
</dbReference>
<dbReference type="PROSITE" id="PS51635">
    <property type="entry name" value="PNPLA"/>
    <property type="match status" value="1"/>
</dbReference>
<name>A0A2P4UN92_9ACTN</name>
<evidence type="ECO:0000256" key="1">
    <source>
        <dbReference type="ARBA" id="ARBA00023098"/>
    </source>
</evidence>
<organism evidence="4 5">
    <name type="scientific">Actinomadura rubteroloni</name>
    <dbReference type="NCBI Taxonomy" id="1926885"/>
    <lineage>
        <taxon>Bacteria</taxon>
        <taxon>Bacillati</taxon>
        <taxon>Actinomycetota</taxon>
        <taxon>Actinomycetes</taxon>
        <taxon>Streptosporangiales</taxon>
        <taxon>Thermomonosporaceae</taxon>
        <taxon>Actinomadura</taxon>
    </lineage>
</organism>
<dbReference type="Gene3D" id="3.40.1090.10">
    <property type="entry name" value="Cytosolic phospholipase A2 catalytic domain"/>
    <property type="match status" value="1"/>
</dbReference>
<comment type="caution">
    <text evidence="4">The sequence shown here is derived from an EMBL/GenBank/DDBJ whole genome shotgun (WGS) entry which is preliminary data.</text>
</comment>
<accession>A0A2P4UN92</accession>
<proteinExistence type="predicted"/>
<dbReference type="Pfam" id="PF01734">
    <property type="entry name" value="Patatin"/>
    <property type="match status" value="1"/>
</dbReference>